<proteinExistence type="predicted"/>
<feature type="compositionally biased region" description="Basic and acidic residues" evidence="1">
    <location>
        <begin position="112"/>
        <end position="181"/>
    </location>
</feature>
<dbReference type="Proteomes" id="UP001152622">
    <property type="component" value="Unassembled WGS sequence"/>
</dbReference>
<organism evidence="2 3">
    <name type="scientific">Synaphobranchus kaupii</name>
    <name type="common">Kaup's arrowtooth eel</name>
    <dbReference type="NCBI Taxonomy" id="118154"/>
    <lineage>
        <taxon>Eukaryota</taxon>
        <taxon>Metazoa</taxon>
        <taxon>Chordata</taxon>
        <taxon>Craniata</taxon>
        <taxon>Vertebrata</taxon>
        <taxon>Euteleostomi</taxon>
        <taxon>Actinopterygii</taxon>
        <taxon>Neopterygii</taxon>
        <taxon>Teleostei</taxon>
        <taxon>Anguilliformes</taxon>
        <taxon>Synaphobranchidae</taxon>
        <taxon>Synaphobranchus</taxon>
    </lineage>
</organism>
<dbReference type="EMBL" id="JAINUF010000029">
    <property type="protein sequence ID" value="KAJ8332290.1"/>
    <property type="molecule type" value="Genomic_DNA"/>
</dbReference>
<comment type="caution">
    <text evidence="2">The sequence shown here is derived from an EMBL/GenBank/DDBJ whole genome shotgun (WGS) entry which is preliminary data.</text>
</comment>
<gene>
    <name evidence="2" type="ORF">SKAU_G00427160</name>
</gene>
<feature type="compositionally biased region" description="Basic and acidic residues" evidence="1">
    <location>
        <begin position="1"/>
        <end position="12"/>
    </location>
</feature>
<evidence type="ECO:0000313" key="2">
    <source>
        <dbReference type="EMBL" id="KAJ8332290.1"/>
    </source>
</evidence>
<accession>A0A9Q1E570</accession>
<evidence type="ECO:0000256" key="1">
    <source>
        <dbReference type="SAM" id="MobiDB-lite"/>
    </source>
</evidence>
<feature type="compositionally biased region" description="Pro residues" evidence="1">
    <location>
        <begin position="66"/>
        <end position="75"/>
    </location>
</feature>
<feature type="compositionally biased region" description="Polar residues" evidence="1">
    <location>
        <begin position="30"/>
        <end position="39"/>
    </location>
</feature>
<name>A0A9Q1E570_SYNKA</name>
<dbReference type="AlphaFoldDB" id="A0A9Q1E570"/>
<sequence length="181" mass="19876">MTPDKSRDEHQKRPLTKQHKGTDGSVGILQESQTESENQGADFEGRGVKTEGGNSPKHRPSGTVPFSPPVSPSAAPPKTGSEEDPIHTPKSSPSFPCQTFSTPQSQTPGDQRQGRQEREGQGQKREGQDMEGQEREGQGQEMEGQKRQGQEIEGQEREGQGQEMEGQKREGQEIEGQEREG</sequence>
<protein>
    <submittedName>
        <fullName evidence="2">Uncharacterized protein</fullName>
    </submittedName>
</protein>
<keyword evidence="3" id="KW-1185">Reference proteome</keyword>
<evidence type="ECO:0000313" key="3">
    <source>
        <dbReference type="Proteomes" id="UP001152622"/>
    </source>
</evidence>
<feature type="region of interest" description="Disordered" evidence="1">
    <location>
        <begin position="1"/>
        <end position="181"/>
    </location>
</feature>
<reference evidence="2" key="1">
    <citation type="journal article" date="2023" name="Science">
        <title>Genome structures resolve the early diversification of teleost fishes.</title>
        <authorList>
            <person name="Parey E."/>
            <person name="Louis A."/>
            <person name="Montfort J."/>
            <person name="Bouchez O."/>
            <person name="Roques C."/>
            <person name="Iampietro C."/>
            <person name="Lluch J."/>
            <person name="Castinel A."/>
            <person name="Donnadieu C."/>
            <person name="Desvignes T."/>
            <person name="Floi Bucao C."/>
            <person name="Jouanno E."/>
            <person name="Wen M."/>
            <person name="Mejri S."/>
            <person name="Dirks R."/>
            <person name="Jansen H."/>
            <person name="Henkel C."/>
            <person name="Chen W.J."/>
            <person name="Zahm M."/>
            <person name="Cabau C."/>
            <person name="Klopp C."/>
            <person name="Thompson A.W."/>
            <person name="Robinson-Rechavi M."/>
            <person name="Braasch I."/>
            <person name="Lecointre G."/>
            <person name="Bobe J."/>
            <person name="Postlethwait J.H."/>
            <person name="Berthelot C."/>
            <person name="Roest Crollius H."/>
            <person name="Guiguen Y."/>
        </authorList>
    </citation>
    <scope>NUCLEOTIDE SEQUENCE</scope>
    <source>
        <strain evidence="2">WJC10195</strain>
    </source>
</reference>
<feature type="compositionally biased region" description="Polar residues" evidence="1">
    <location>
        <begin position="89"/>
        <end position="110"/>
    </location>
</feature>